<evidence type="ECO:0000256" key="3">
    <source>
        <dbReference type="RuleBase" id="RU003616"/>
    </source>
</evidence>
<evidence type="ECO:0000259" key="5">
    <source>
        <dbReference type="PROSITE" id="PS01031"/>
    </source>
</evidence>
<feature type="compositionally biased region" description="Low complexity" evidence="4">
    <location>
        <begin position="82"/>
        <end position="93"/>
    </location>
</feature>
<dbReference type="GO" id="GO:0005634">
    <property type="term" value="C:nucleus"/>
    <property type="evidence" value="ECO:0007669"/>
    <property type="project" value="TreeGrafter"/>
</dbReference>
<dbReference type="InterPro" id="IPR002068">
    <property type="entry name" value="A-crystallin/Hsp20_dom"/>
</dbReference>
<comment type="caution">
    <text evidence="6">The sequence shown here is derived from an EMBL/GenBank/DDBJ whole genome shotgun (WGS) entry which is preliminary data.</text>
</comment>
<feature type="region of interest" description="Disordered" evidence="4">
    <location>
        <begin position="1"/>
        <end position="30"/>
    </location>
</feature>
<dbReference type="GO" id="GO:0042026">
    <property type="term" value="P:protein refolding"/>
    <property type="evidence" value="ECO:0007669"/>
    <property type="project" value="TreeGrafter"/>
</dbReference>
<keyword evidence="7" id="KW-1185">Reference proteome</keyword>
<dbReference type="GO" id="GO:0051082">
    <property type="term" value="F:unfolded protein binding"/>
    <property type="evidence" value="ECO:0007669"/>
    <property type="project" value="TreeGrafter"/>
</dbReference>
<dbReference type="PROSITE" id="PS01031">
    <property type="entry name" value="SHSP"/>
    <property type="match status" value="1"/>
</dbReference>
<dbReference type="EMBL" id="BPLQ01003829">
    <property type="protein sequence ID" value="GIY03609.1"/>
    <property type="molecule type" value="Genomic_DNA"/>
</dbReference>
<evidence type="ECO:0000256" key="4">
    <source>
        <dbReference type="SAM" id="MobiDB-lite"/>
    </source>
</evidence>
<dbReference type="InterPro" id="IPR008978">
    <property type="entry name" value="HSP20-like_chaperone"/>
</dbReference>
<dbReference type="Gene3D" id="2.60.40.790">
    <property type="match status" value="1"/>
</dbReference>
<dbReference type="GO" id="GO:0005737">
    <property type="term" value="C:cytoplasm"/>
    <property type="evidence" value="ECO:0007669"/>
    <property type="project" value="TreeGrafter"/>
</dbReference>
<sequence>MGSSGREFTRRCRLPDDVEPRTVTSSLSQDGVLTIQAPRKCWNHQPRTKELFPLHSAASSCRSGSKATKKLQQQLLPRAEAKAAQQASKEPKQ</sequence>
<feature type="compositionally biased region" description="Polar residues" evidence="4">
    <location>
        <begin position="60"/>
        <end position="75"/>
    </location>
</feature>
<proteinExistence type="inferred from homology"/>
<comment type="similarity">
    <text evidence="2 3">Belongs to the small heat shock protein (HSP20) family.</text>
</comment>
<feature type="domain" description="SHSP" evidence="5">
    <location>
        <begin position="1"/>
        <end position="57"/>
    </location>
</feature>
<dbReference type="PANTHER" id="PTHR45640:SF13">
    <property type="entry name" value="HEAT SHOCK PROTEIN 22-RELATED"/>
    <property type="match status" value="1"/>
</dbReference>
<dbReference type="GO" id="GO:0009408">
    <property type="term" value="P:response to heat"/>
    <property type="evidence" value="ECO:0007669"/>
    <property type="project" value="TreeGrafter"/>
</dbReference>
<evidence type="ECO:0000256" key="2">
    <source>
        <dbReference type="PROSITE-ProRule" id="PRU00285"/>
    </source>
</evidence>
<dbReference type="Pfam" id="PF00011">
    <property type="entry name" value="HSP20"/>
    <property type="match status" value="1"/>
</dbReference>
<dbReference type="SUPFAM" id="SSF49764">
    <property type="entry name" value="HSP20-like chaperones"/>
    <property type="match status" value="1"/>
</dbReference>
<organism evidence="6 7">
    <name type="scientific">Caerostris darwini</name>
    <dbReference type="NCBI Taxonomy" id="1538125"/>
    <lineage>
        <taxon>Eukaryota</taxon>
        <taxon>Metazoa</taxon>
        <taxon>Ecdysozoa</taxon>
        <taxon>Arthropoda</taxon>
        <taxon>Chelicerata</taxon>
        <taxon>Arachnida</taxon>
        <taxon>Araneae</taxon>
        <taxon>Araneomorphae</taxon>
        <taxon>Entelegynae</taxon>
        <taxon>Araneoidea</taxon>
        <taxon>Araneidae</taxon>
        <taxon>Caerostris</taxon>
    </lineage>
</organism>
<feature type="region of interest" description="Disordered" evidence="4">
    <location>
        <begin position="60"/>
        <end position="93"/>
    </location>
</feature>
<evidence type="ECO:0000313" key="6">
    <source>
        <dbReference type="EMBL" id="GIY03609.1"/>
    </source>
</evidence>
<keyword evidence="1" id="KW-0346">Stress response</keyword>
<evidence type="ECO:0000313" key="7">
    <source>
        <dbReference type="Proteomes" id="UP001054837"/>
    </source>
</evidence>
<dbReference type="PANTHER" id="PTHR45640">
    <property type="entry name" value="HEAT SHOCK PROTEIN HSP-12.2-RELATED"/>
    <property type="match status" value="1"/>
</dbReference>
<feature type="compositionally biased region" description="Basic and acidic residues" evidence="4">
    <location>
        <begin position="7"/>
        <end position="20"/>
    </location>
</feature>
<dbReference type="AlphaFoldDB" id="A0AAV4Q5B4"/>
<gene>
    <name evidence="6" type="ORF">CDAR_482581</name>
</gene>
<dbReference type="InterPro" id="IPR001436">
    <property type="entry name" value="Alpha-crystallin/sHSP_animal"/>
</dbReference>
<evidence type="ECO:0000256" key="1">
    <source>
        <dbReference type="ARBA" id="ARBA00023016"/>
    </source>
</evidence>
<protein>
    <recommendedName>
        <fullName evidence="5">SHSP domain-containing protein</fullName>
    </recommendedName>
</protein>
<accession>A0AAV4Q5B4</accession>
<name>A0AAV4Q5B4_9ARAC</name>
<dbReference type="CDD" id="cd06526">
    <property type="entry name" value="metazoan_ACD"/>
    <property type="match status" value="1"/>
</dbReference>
<reference evidence="6 7" key="1">
    <citation type="submission" date="2021-06" db="EMBL/GenBank/DDBJ databases">
        <title>Caerostris darwini draft genome.</title>
        <authorList>
            <person name="Kono N."/>
            <person name="Arakawa K."/>
        </authorList>
    </citation>
    <scope>NUCLEOTIDE SEQUENCE [LARGE SCALE GENOMIC DNA]</scope>
</reference>
<dbReference type="Proteomes" id="UP001054837">
    <property type="component" value="Unassembled WGS sequence"/>
</dbReference>